<evidence type="ECO:0000256" key="6">
    <source>
        <dbReference type="SAM" id="Phobius"/>
    </source>
</evidence>
<dbReference type="PROSITE" id="PS00616">
    <property type="entry name" value="HIS_ACID_PHOSPHAT_1"/>
    <property type="match status" value="1"/>
</dbReference>
<dbReference type="InterPro" id="IPR000560">
    <property type="entry name" value="His_Pase_clade-2"/>
</dbReference>
<dbReference type="InterPro" id="IPR033379">
    <property type="entry name" value="Acid_Pase_AS"/>
</dbReference>
<dbReference type="PANTHER" id="PTHR11567">
    <property type="entry name" value="ACID PHOSPHATASE-RELATED"/>
    <property type="match status" value="1"/>
</dbReference>
<feature type="transmembrane region" description="Helical" evidence="6">
    <location>
        <begin position="27"/>
        <end position="49"/>
    </location>
</feature>
<reference evidence="7 8" key="1">
    <citation type="submission" date="2024-02" db="EMBL/GenBank/DDBJ databases">
        <title>Chromosome-scale genome assembly of the rough periwinkle Littorina saxatilis.</title>
        <authorList>
            <person name="De Jode A."/>
            <person name="Faria R."/>
            <person name="Formenti G."/>
            <person name="Sims Y."/>
            <person name="Smith T.P."/>
            <person name="Tracey A."/>
            <person name="Wood J.M.D."/>
            <person name="Zagrodzka Z.B."/>
            <person name="Johannesson K."/>
            <person name="Butlin R.K."/>
            <person name="Leder E.H."/>
        </authorList>
    </citation>
    <scope>NUCLEOTIDE SEQUENCE [LARGE SCALE GENOMIC DNA]</scope>
    <source>
        <strain evidence="7">Snail1</strain>
        <tissue evidence="7">Muscle</tissue>
    </source>
</reference>
<sequence length="518" mass="58519">MLEENGKMICRIKPLSLFMRRKPVTKLLILGGVLFVSAAYFAFVTLLNVESIDKSSGRRLRLSGLRDAGGRLAAQSTGNRTLKWKYSNPLDVPRVAEYCNTPTTVELGEEGNSPDGYDLKSVYILIRHGDRTPITSYLDVPRPSPKHGCTMNATFLQSIPDLSNFLSDMDEQKNKQPPRSEFANWALYPQHKECSSSQLTGTGALQHLLNGLALKEKYIEQWDLFHPHFSPADQLDIRSTLISRTYQSAMALLYAFLPRFDLSELDVRVSKNSMFCSSNVPPACCSNLNKLKQEADKGRHKRGRKNPAWVPAMGALADVFGLKISQLPWATSLVDMLQGHACHGLPLPCGPDGKCITPDMMDKLWKLVVSDTQSYNKDPRFDRYSRTIIHSLLLDILASMDKVIRNASPVRFTLFSGHDLTVSPLLQAFDVHNGMWPRYATRVVFELYEKDNSNGQHYLRVLHNGKDITAGVRFCRGRTEQGMCHVKYFQDFVIKDNMEVMGVQDRTSMEAWCKSKMQ</sequence>
<dbReference type="InterPro" id="IPR029033">
    <property type="entry name" value="His_PPase_superfam"/>
</dbReference>
<dbReference type="PANTHER" id="PTHR11567:SF110">
    <property type="entry name" value="2-PHOSPHOXYLOSE PHOSPHATASE 1"/>
    <property type="match status" value="1"/>
</dbReference>
<evidence type="ECO:0000256" key="2">
    <source>
        <dbReference type="ARBA" id="ARBA00022801"/>
    </source>
</evidence>
<proteinExistence type="inferred from homology"/>
<keyword evidence="6" id="KW-0472">Membrane</keyword>
<evidence type="ECO:0000313" key="8">
    <source>
        <dbReference type="Proteomes" id="UP001374579"/>
    </source>
</evidence>
<evidence type="ECO:0000256" key="4">
    <source>
        <dbReference type="ARBA" id="ARBA00040357"/>
    </source>
</evidence>
<comment type="similarity">
    <text evidence="1">Belongs to the histidine acid phosphatase family.</text>
</comment>
<dbReference type="AlphaFoldDB" id="A0AAN9AW69"/>
<evidence type="ECO:0000313" key="7">
    <source>
        <dbReference type="EMBL" id="KAK7094167.1"/>
    </source>
</evidence>
<name>A0AAN9AW69_9CAEN</name>
<comment type="caution">
    <text evidence="7">The sequence shown here is derived from an EMBL/GenBank/DDBJ whole genome shotgun (WGS) entry which is preliminary data.</text>
</comment>
<dbReference type="SUPFAM" id="SSF53254">
    <property type="entry name" value="Phosphoglycerate mutase-like"/>
    <property type="match status" value="1"/>
</dbReference>
<evidence type="ECO:0000256" key="5">
    <source>
        <dbReference type="ARBA" id="ARBA00041499"/>
    </source>
</evidence>
<keyword evidence="8" id="KW-1185">Reference proteome</keyword>
<dbReference type="Pfam" id="PF00328">
    <property type="entry name" value="His_Phos_2"/>
    <property type="match status" value="2"/>
</dbReference>
<keyword evidence="6" id="KW-0812">Transmembrane</keyword>
<comment type="catalytic activity">
    <reaction evidence="3">
        <text>3-O-[beta-D-GlcA-(1-&gt;3)-beta-D-Gal-(1-&gt;3)-beta-D-Gal-(1-&gt;4)-beta-D-2-O-P-Xyl]-L-seryl-[protein] + H2O = 3-O-(beta-D-GlcA-(1-&gt;3)-beta-D-Gal-(1-&gt;3)-beta-D-Gal-(1-&gt;4)-beta-D-Xyl)-L-seryl-[protein] + phosphate</text>
        <dbReference type="Rhea" id="RHEA:56512"/>
        <dbReference type="Rhea" id="RHEA-COMP:12573"/>
        <dbReference type="Rhea" id="RHEA-COMP:14559"/>
        <dbReference type="ChEBI" id="CHEBI:15377"/>
        <dbReference type="ChEBI" id="CHEBI:43474"/>
        <dbReference type="ChEBI" id="CHEBI:132093"/>
        <dbReference type="ChEBI" id="CHEBI:140495"/>
    </reaction>
</comment>
<dbReference type="EMBL" id="JBAMIC010000019">
    <property type="protein sequence ID" value="KAK7094167.1"/>
    <property type="molecule type" value="Genomic_DNA"/>
</dbReference>
<protein>
    <recommendedName>
        <fullName evidence="4">2-phosphoxylose phosphatase 1</fullName>
    </recommendedName>
    <alternativeName>
        <fullName evidence="5">Acid phosphatase-like protein 2</fullName>
    </alternativeName>
</protein>
<organism evidence="7 8">
    <name type="scientific">Littorina saxatilis</name>
    <dbReference type="NCBI Taxonomy" id="31220"/>
    <lineage>
        <taxon>Eukaryota</taxon>
        <taxon>Metazoa</taxon>
        <taxon>Spiralia</taxon>
        <taxon>Lophotrochozoa</taxon>
        <taxon>Mollusca</taxon>
        <taxon>Gastropoda</taxon>
        <taxon>Caenogastropoda</taxon>
        <taxon>Littorinimorpha</taxon>
        <taxon>Littorinoidea</taxon>
        <taxon>Littorinidae</taxon>
        <taxon>Littorina</taxon>
    </lineage>
</organism>
<keyword evidence="6" id="KW-1133">Transmembrane helix</keyword>
<dbReference type="GO" id="GO:0016791">
    <property type="term" value="F:phosphatase activity"/>
    <property type="evidence" value="ECO:0007669"/>
    <property type="project" value="TreeGrafter"/>
</dbReference>
<gene>
    <name evidence="7" type="ORF">V1264_007827</name>
</gene>
<keyword evidence="2" id="KW-0378">Hydrolase</keyword>
<dbReference type="Proteomes" id="UP001374579">
    <property type="component" value="Unassembled WGS sequence"/>
</dbReference>
<evidence type="ECO:0000256" key="1">
    <source>
        <dbReference type="ARBA" id="ARBA00005375"/>
    </source>
</evidence>
<dbReference type="Gene3D" id="3.40.50.1240">
    <property type="entry name" value="Phosphoglycerate mutase-like"/>
    <property type="match status" value="1"/>
</dbReference>
<dbReference type="InterPro" id="IPR050645">
    <property type="entry name" value="Histidine_acid_phosphatase"/>
</dbReference>
<accession>A0AAN9AW69</accession>
<dbReference type="CDD" id="cd07061">
    <property type="entry name" value="HP_HAP_like"/>
    <property type="match status" value="1"/>
</dbReference>
<evidence type="ECO:0000256" key="3">
    <source>
        <dbReference type="ARBA" id="ARBA00036311"/>
    </source>
</evidence>